<protein>
    <submittedName>
        <fullName evidence="1">Uncharacterized protein</fullName>
    </submittedName>
</protein>
<gene>
    <name evidence="1" type="ORF">LAUMK142_05458</name>
</gene>
<dbReference type="Proteomes" id="UP000268285">
    <property type="component" value="Unassembled WGS sequence"/>
</dbReference>
<keyword evidence="2" id="KW-1185">Reference proteome</keyword>
<evidence type="ECO:0000313" key="1">
    <source>
        <dbReference type="EMBL" id="VBA56246.1"/>
    </source>
</evidence>
<name>A0A498QZE3_9MYCO</name>
<proteinExistence type="predicted"/>
<sequence>MLRLAFAANADTITDAVSARRSSTVIVITTPPRHLNQQLVAIAPTQCSPSRRRTANPCDHPNASEQLEDWVIVTHSPRQF</sequence>
<reference evidence="1 2" key="1">
    <citation type="submission" date="2018-09" db="EMBL/GenBank/DDBJ databases">
        <authorList>
            <person name="Tagini F."/>
        </authorList>
    </citation>
    <scope>NUCLEOTIDE SEQUENCE [LARGE SCALE GENOMIC DNA]</scope>
    <source>
        <strain evidence="1 2">MK142</strain>
    </source>
</reference>
<evidence type="ECO:0000313" key="2">
    <source>
        <dbReference type="Proteomes" id="UP000268285"/>
    </source>
</evidence>
<dbReference type="EMBL" id="UPHU01000001">
    <property type="protein sequence ID" value="VBA56246.1"/>
    <property type="molecule type" value="Genomic_DNA"/>
</dbReference>
<accession>A0A498QZE3</accession>
<dbReference type="AlphaFoldDB" id="A0A498QZE3"/>
<organism evidence="1 2">
    <name type="scientific">Mycobacterium pseudokansasii</name>
    <dbReference type="NCBI Taxonomy" id="2341080"/>
    <lineage>
        <taxon>Bacteria</taxon>
        <taxon>Bacillati</taxon>
        <taxon>Actinomycetota</taxon>
        <taxon>Actinomycetes</taxon>
        <taxon>Mycobacteriales</taxon>
        <taxon>Mycobacteriaceae</taxon>
        <taxon>Mycobacterium</taxon>
    </lineage>
</organism>